<dbReference type="Proteomes" id="UP000297729">
    <property type="component" value="Unassembled WGS sequence"/>
</dbReference>
<dbReference type="AlphaFoldDB" id="A0A4Y9S8Q9"/>
<dbReference type="Gene3D" id="1.25.40.10">
    <property type="entry name" value="Tetratricopeptide repeat domain"/>
    <property type="match status" value="2"/>
</dbReference>
<feature type="signal peptide" evidence="2">
    <location>
        <begin position="1"/>
        <end position="24"/>
    </location>
</feature>
<feature type="chain" id="PRO_5021219180" description="Tetratricopeptide repeat protein" evidence="2">
    <location>
        <begin position="25"/>
        <end position="397"/>
    </location>
</feature>
<dbReference type="RefSeq" id="WP_135204122.1">
    <property type="nucleotide sequence ID" value="NZ_SPVG01000241.1"/>
</dbReference>
<dbReference type="SUPFAM" id="SSF48452">
    <property type="entry name" value="TPR-like"/>
    <property type="match status" value="1"/>
</dbReference>
<keyword evidence="2" id="KW-0732">Signal</keyword>
<evidence type="ECO:0000313" key="3">
    <source>
        <dbReference type="EMBL" id="TFW16142.1"/>
    </source>
</evidence>
<dbReference type="InterPro" id="IPR019734">
    <property type="entry name" value="TPR_rpt"/>
</dbReference>
<evidence type="ECO:0000256" key="2">
    <source>
        <dbReference type="SAM" id="SignalP"/>
    </source>
</evidence>
<gene>
    <name evidence="3" type="ORF">E4L98_24335</name>
</gene>
<evidence type="ECO:0008006" key="5">
    <source>
        <dbReference type="Google" id="ProtNLM"/>
    </source>
</evidence>
<dbReference type="EMBL" id="SPVG01000241">
    <property type="protein sequence ID" value="TFW16142.1"/>
    <property type="molecule type" value="Genomic_DNA"/>
</dbReference>
<dbReference type="Pfam" id="PF14559">
    <property type="entry name" value="TPR_19"/>
    <property type="match status" value="1"/>
</dbReference>
<evidence type="ECO:0000256" key="1">
    <source>
        <dbReference type="SAM" id="Coils"/>
    </source>
</evidence>
<dbReference type="InterPro" id="IPR011990">
    <property type="entry name" value="TPR-like_helical_dom_sf"/>
</dbReference>
<feature type="coiled-coil region" evidence="1">
    <location>
        <begin position="285"/>
        <end position="312"/>
    </location>
</feature>
<proteinExistence type="predicted"/>
<name>A0A4Y9S8Q9_9BURK</name>
<reference evidence="3 4" key="1">
    <citation type="submission" date="2019-03" db="EMBL/GenBank/DDBJ databases">
        <title>Draft Genome Sequence of Duganella callidus sp. nov., a Novel Duganella Species Isolated from Cultivated Soil.</title>
        <authorList>
            <person name="Raths R."/>
            <person name="Peta V."/>
            <person name="Bucking H."/>
        </authorList>
    </citation>
    <scope>NUCLEOTIDE SEQUENCE [LARGE SCALE GENOMIC DNA]</scope>
    <source>
        <strain evidence="3 4">DN04</strain>
    </source>
</reference>
<protein>
    <recommendedName>
        <fullName evidence="5">Tetratricopeptide repeat protein</fullName>
    </recommendedName>
</protein>
<dbReference type="OrthoDB" id="9777400at2"/>
<evidence type="ECO:0000313" key="4">
    <source>
        <dbReference type="Proteomes" id="UP000297729"/>
    </source>
</evidence>
<sequence length="397" mass="43778">MTNLIRKLAWCAAVVVTAAQAAQAQPYIPASGQQVIETLPRRGDPLQQELRRLRAQLQAQPGDLTLASDIARRYIKLARSETDPRYLGYAQAALAPWWALRAPPPQVRLLRATLLQSTHQFTPAIADLKAVLADDPKNPQAWLTLATIQTVQGDYAGATTSCAHVSSLSIELVTVSCIAGVGAATGRAAASEQLLDLTLERSPNAPEELRVWASTTLAEIAQRLGESTLAEQRYRRALTLAPRDSYLLGAYADFLLEQRRPGEVLMLLADQTRIDALLLRRALALQQQGNQRRQLDADIAELTARFEAAMQRGDSVHQREQARFELLLRRDAGRALVLARQNWEVQKEAADARIYLDAALRAGDARAAQPVVAWLAQHHTEDVAAARLIQQLNKGRR</sequence>
<dbReference type="SMART" id="SM00028">
    <property type="entry name" value="TPR"/>
    <property type="match status" value="3"/>
</dbReference>
<keyword evidence="4" id="KW-1185">Reference proteome</keyword>
<organism evidence="3 4">
    <name type="scientific">Duganella callida</name>
    <dbReference type="NCBI Taxonomy" id="2561932"/>
    <lineage>
        <taxon>Bacteria</taxon>
        <taxon>Pseudomonadati</taxon>
        <taxon>Pseudomonadota</taxon>
        <taxon>Betaproteobacteria</taxon>
        <taxon>Burkholderiales</taxon>
        <taxon>Oxalobacteraceae</taxon>
        <taxon>Telluria group</taxon>
        <taxon>Duganella</taxon>
    </lineage>
</organism>
<keyword evidence="1" id="KW-0175">Coiled coil</keyword>
<accession>A0A4Y9S8Q9</accession>
<comment type="caution">
    <text evidence="3">The sequence shown here is derived from an EMBL/GenBank/DDBJ whole genome shotgun (WGS) entry which is preliminary data.</text>
</comment>